<evidence type="ECO:0000313" key="1">
    <source>
        <dbReference type="EMBL" id="KAJ4718099.1"/>
    </source>
</evidence>
<dbReference type="EMBL" id="CM051398">
    <property type="protein sequence ID" value="KAJ4718099.1"/>
    <property type="molecule type" value="Genomic_DNA"/>
</dbReference>
<gene>
    <name evidence="1" type="ORF">OWV82_009820</name>
</gene>
<dbReference type="Proteomes" id="UP001164539">
    <property type="component" value="Chromosome 5"/>
</dbReference>
<evidence type="ECO:0000313" key="2">
    <source>
        <dbReference type="Proteomes" id="UP001164539"/>
    </source>
</evidence>
<reference evidence="1 2" key="1">
    <citation type="journal article" date="2023" name="Science">
        <title>Complex scaffold remodeling in plant triterpene biosynthesis.</title>
        <authorList>
            <person name="De La Pena R."/>
            <person name="Hodgson H."/>
            <person name="Liu J.C."/>
            <person name="Stephenson M.J."/>
            <person name="Martin A.C."/>
            <person name="Owen C."/>
            <person name="Harkess A."/>
            <person name="Leebens-Mack J."/>
            <person name="Jimenez L.E."/>
            <person name="Osbourn A."/>
            <person name="Sattely E.S."/>
        </authorList>
    </citation>
    <scope>NUCLEOTIDE SEQUENCE [LARGE SCALE GENOMIC DNA]</scope>
    <source>
        <strain evidence="2">cv. JPN11</strain>
        <tissue evidence="1">Leaf</tissue>
    </source>
</reference>
<proteinExistence type="predicted"/>
<comment type="caution">
    <text evidence="1">The sequence shown here is derived from an EMBL/GenBank/DDBJ whole genome shotgun (WGS) entry which is preliminary data.</text>
</comment>
<protein>
    <submittedName>
        <fullName evidence="1">F-box/LRR-repeat protein</fullName>
    </submittedName>
</protein>
<accession>A0ACC1Y509</accession>
<sequence length="501" mass="58397">MQNADFNIMGDNTDGMDRISELPPFIIHHVMSYLFRDEVARTSILSKKWNHLRNSFPILDFDQTDFFRSDSEVDSETEEEDFDERFYERLVDFAVYVSVALLRFCELKFRMQKLRIFINLLDPEVFSTILDIWIGAAVESEVKRLDFDIQTDRDRLYTLPQTIFSAKSITTLNFGGCKLEPPSGPVNFCFLKRLTLDNVYINDQMVQNFTSECTLLDELYFRYCWGMKCFCISKSLKLKVLHILKFNENYLESIKIAVPSLQQFTLVFERQQKAPCMIDLDGFPHLIDLKLVGGIFKDQEFHYFISKFPLHEKLFLQYCFLLERVTISSNRIKKVLIAHCNNLKAIDVEALNLVCFGYLFNPFPISSINIPCLWKILCNYEDADDHWFLNIKKFLRASRQNCDLTIYVLSIIICLQSPFNLDNFRMITPLPCGIEHLTVCVHKLPSNFATLVDAIFWICYPKYLSIRERTGTNSFCGFMMNCRTKMSAVALLMISSVGSMT</sequence>
<keyword evidence="2" id="KW-1185">Reference proteome</keyword>
<name>A0ACC1Y509_MELAZ</name>
<organism evidence="1 2">
    <name type="scientific">Melia azedarach</name>
    <name type="common">Chinaberry tree</name>
    <dbReference type="NCBI Taxonomy" id="155640"/>
    <lineage>
        <taxon>Eukaryota</taxon>
        <taxon>Viridiplantae</taxon>
        <taxon>Streptophyta</taxon>
        <taxon>Embryophyta</taxon>
        <taxon>Tracheophyta</taxon>
        <taxon>Spermatophyta</taxon>
        <taxon>Magnoliopsida</taxon>
        <taxon>eudicotyledons</taxon>
        <taxon>Gunneridae</taxon>
        <taxon>Pentapetalae</taxon>
        <taxon>rosids</taxon>
        <taxon>malvids</taxon>
        <taxon>Sapindales</taxon>
        <taxon>Meliaceae</taxon>
        <taxon>Melia</taxon>
    </lineage>
</organism>